<evidence type="ECO:0000313" key="3">
    <source>
        <dbReference type="EMBL" id="SDW44732.1"/>
    </source>
</evidence>
<evidence type="ECO:0000259" key="2">
    <source>
        <dbReference type="Pfam" id="PF02525"/>
    </source>
</evidence>
<organism evidence="3 4">
    <name type="scientific">Capnocytophaga granulosa</name>
    <dbReference type="NCBI Taxonomy" id="45242"/>
    <lineage>
        <taxon>Bacteria</taxon>
        <taxon>Pseudomonadati</taxon>
        <taxon>Bacteroidota</taxon>
        <taxon>Flavobacteriia</taxon>
        <taxon>Flavobacteriales</taxon>
        <taxon>Flavobacteriaceae</taxon>
        <taxon>Capnocytophaga</taxon>
    </lineage>
</organism>
<dbReference type="InterPro" id="IPR003680">
    <property type="entry name" value="Flavodoxin_fold"/>
</dbReference>
<keyword evidence="4" id="KW-1185">Reference proteome</keyword>
<comment type="caution">
    <text evidence="3">The sequence shown here is derived from an EMBL/GenBank/DDBJ whole genome shotgun (WGS) entry which is preliminary data.</text>
</comment>
<dbReference type="AlphaFoldDB" id="A0A1H2TLJ6"/>
<keyword evidence="1" id="KW-0560">Oxidoreductase</keyword>
<sequence length="184" mass="20884">MKVLIINGHPTMETSTANKAILEEVKRLLPEAEVSNLQALYPNYQIDVTAEQAKLVKADVIVWQFPVNWYSLPALLKKWLDNVFSHGFAYGDNKLMGKKLILSFTTGAPEEAYQHGGAQNYPFTDFLNIHRQTANHCKLLFQEPVISYGMKYIPEVMPKEALTTLQQRAKDHAARLVAKIKELN</sequence>
<proteinExistence type="predicted"/>
<dbReference type="Gene3D" id="3.40.50.360">
    <property type="match status" value="1"/>
</dbReference>
<accession>A0A1H2TLJ6</accession>
<dbReference type="InterPro" id="IPR029039">
    <property type="entry name" value="Flavoprotein-like_sf"/>
</dbReference>
<dbReference type="GO" id="GO:0010181">
    <property type="term" value="F:FMN binding"/>
    <property type="evidence" value="ECO:0007669"/>
    <property type="project" value="TreeGrafter"/>
</dbReference>
<evidence type="ECO:0000256" key="1">
    <source>
        <dbReference type="ARBA" id="ARBA00023002"/>
    </source>
</evidence>
<protein>
    <submittedName>
        <fullName evidence="3">NAD(P)H dehydrogenase (Quinone)</fullName>
    </submittedName>
</protein>
<dbReference type="GeneID" id="85016330"/>
<dbReference type="EMBL" id="FNND01000002">
    <property type="protein sequence ID" value="SDW44732.1"/>
    <property type="molecule type" value="Genomic_DNA"/>
</dbReference>
<dbReference type="GO" id="GO:0009055">
    <property type="term" value="F:electron transfer activity"/>
    <property type="evidence" value="ECO:0007669"/>
    <property type="project" value="TreeGrafter"/>
</dbReference>
<dbReference type="GO" id="GO:0003955">
    <property type="term" value="F:NAD(P)H dehydrogenase (quinone) activity"/>
    <property type="evidence" value="ECO:0007669"/>
    <property type="project" value="TreeGrafter"/>
</dbReference>
<dbReference type="InterPro" id="IPR046980">
    <property type="entry name" value="KefG/KefF"/>
</dbReference>
<dbReference type="Proteomes" id="UP000182771">
    <property type="component" value="Unassembled WGS sequence"/>
</dbReference>
<gene>
    <name evidence="3" type="ORF">SAMN05444420_102237</name>
</gene>
<dbReference type="SUPFAM" id="SSF52218">
    <property type="entry name" value="Flavoproteins"/>
    <property type="match status" value="1"/>
</dbReference>
<feature type="domain" description="Flavodoxin-like fold" evidence="2">
    <location>
        <begin position="1"/>
        <end position="164"/>
    </location>
</feature>
<dbReference type="PANTHER" id="PTHR47307:SF1">
    <property type="entry name" value="GLUTATHIONE-REGULATED POTASSIUM-EFFLUX SYSTEM ANCILLARY PROTEIN KEFG"/>
    <property type="match status" value="1"/>
</dbReference>
<evidence type="ECO:0000313" key="4">
    <source>
        <dbReference type="Proteomes" id="UP000182771"/>
    </source>
</evidence>
<dbReference type="OrthoDB" id="652200at2"/>
<dbReference type="Pfam" id="PF02525">
    <property type="entry name" value="Flavodoxin_2"/>
    <property type="match status" value="1"/>
</dbReference>
<reference evidence="3 4" key="1">
    <citation type="submission" date="2016-10" db="EMBL/GenBank/DDBJ databases">
        <authorList>
            <person name="Varghese N."/>
            <person name="Submissions S."/>
        </authorList>
    </citation>
    <scope>NUCLEOTIDE SEQUENCE [LARGE SCALE GENOMIC DNA]</scope>
    <source>
        <strain evidence="3 4">DSM 11449</strain>
    </source>
</reference>
<dbReference type="RefSeq" id="WP_016420176.1">
    <property type="nucleotide sequence ID" value="NZ_FNND01000002.1"/>
</dbReference>
<dbReference type="PANTHER" id="PTHR47307">
    <property type="entry name" value="GLUTATHIONE-REGULATED POTASSIUM-EFFLUX SYSTEM ANCILLARY PROTEIN KEFG"/>
    <property type="match status" value="1"/>
</dbReference>
<name>A0A1H2TLJ6_9FLAO</name>